<keyword evidence="2" id="KW-1185">Reference proteome</keyword>
<accession>A0ACC3YBN3</accession>
<evidence type="ECO:0000313" key="1">
    <source>
        <dbReference type="EMBL" id="KAL0929234.1"/>
    </source>
</evidence>
<gene>
    <name evidence="1" type="ORF">CTRU02_215775</name>
</gene>
<name>A0ACC3YBN3_COLTU</name>
<dbReference type="EMBL" id="VUJX02000020">
    <property type="protein sequence ID" value="KAL0929234.1"/>
    <property type="molecule type" value="Genomic_DNA"/>
</dbReference>
<dbReference type="Proteomes" id="UP000805649">
    <property type="component" value="Unassembled WGS sequence"/>
</dbReference>
<comment type="caution">
    <text evidence="1">The sequence shown here is derived from an EMBL/GenBank/DDBJ whole genome shotgun (WGS) entry which is preliminary data.</text>
</comment>
<evidence type="ECO:0000313" key="2">
    <source>
        <dbReference type="Proteomes" id="UP000805649"/>
    </source>
</evidence>
<organism evidence="1 2">
    <name type="scientific">Colletotrichum truncatum</name>
    <name type="common">Anthracnose fungus</name>
    <name type="synonym">Colletotrichum capsici</name>
    <dbReference type="NCBI Taxonomy" id="5467"/>
    <lineage>
        <taxon>Eukaryota</taxon>
        <taxon>Fungi</taxon>
        <taxon>Dikarya</taxon>
        <taxon>Ascomycota</taxon>
        <taxon>Pezizomycotina</taxon>
        <taxon>Sordariomycetes</taxon>
        <taxon>Hypocreomycetidae</taxon>
        <taxon>Glomerellales</taxon>
        <taxon>Glomerellaceae</taxon>
        <taxon>Colletotrichum</taxon>
        <taxon>Colletotrichum truncatum species complex</taxon>
    </lineage>
</organism>
<reference evidence="1 2" key="1">
    <citation type="journal article" date="2020" name="Phytopathology">
        <title>Genome Sequence Resources of Colletotrichum truncatum, C. plurivorum, C. musicola, and C. sojae: Four Species Pathogenic to Soybean (Glycine max).</title>
        <authorList>
            <person name="Rogerio F."/>
            <person name="Boufleur T.R."/>
            <person name="Ciampi-Guillardi M."/>
            <person name="Sukno S.A."/>
            <person name="Thon M.R."/>
            <person name="Massola Junior N.S."/>
            <person name="Baroncelli R."/>
        </authorList>
    </citation>
    <scope>NUCLEOTIDE SEQUENCE [LARGE SCALE GENOMIC DNA]</scope>
    <source>
        <strain evidence="1 2">CMES1059</strain>
    </source>
</reference>
<sequence length="319" mass="34901">MSHDQSALAVALGSRESDALNVEEQEALLERLCQLAHSLAKGHPLLPGGHANSNQFSLPPSLLRRFVTRLGDHDEKGSCCVPLHKLQLEYNLSAGTARFKMDELNVNTHFAVSLSNLVHTLACSALHLRADQLLKLGTSSIPLSDKNGQLHPDASWRVFELGPTSTADAPAQIQFPCVALEVALSHPADLEGLVDRYHYLLNETYTSAVIAIKLHYPIQPASDILHNLNQCYDWTPLDDPDDNVVLEPSYFFGEDTLDHGQIENPIDTSTPSDTTNPVVVATPIDTATPEPVIVPFSTIVSKLLLAARYHDALWSTNAR</sequence>
<proteinExistence type="predicted"/>
<protein>
    <submittedName>
        <fullName evidence="1">Uncharacterized protein</fullName>
    </submittedName>
</protein>